<evidence type="ECO:0000313" key="3">
    <source>
        <dbReference type="EMBL" id="PSK96795.1"/>
    </source>
</evidence>
<name>A0A2P8DHV3_9ACTN</name>
<keyword evidence="2" id="KW-0812">Transmembrane</keyword>
<dbReference type="PANTHER" id="PTHR38441:SF1">
    <property type="entry name" value="MEMBRANE PROTEIN"/>
    <property type="match status" value="1"/>
</dbReference>
<organism evidence="3 4">
    <name type="scientific">Murinocardiopsis flavida</name>
    <dbReference type="NCBI Taxonomy" id="645275"/>
    <lineage>
        <taxon>Bacteria</taxon>
        <taxon>Bacillati</taxon>
        <taxon>Actinomycetota</taxon>
        <taxon>Actinomycetes</taxon>
        <taxon>Streptosporangiales</taxon>
        <taxon>Nocardiopsidaceae</taxon>
        <taxon>Murinocardiopsis</taxon>
    </lineage>
</organism>
<comment type="caution">
    <text evidence="3">The sequence shown here is derived from an EMBL/GenBank/DDBJ whole genome shotgun (WGS) entry which is preliminary data.</text>
</comment>
<keyword evidence="4" id="KW-1185">Reference proteome</keyword>
<proteinExistence type="predicted"/>
<dbReference type="SUPFAM" id="SSF103473">
    <property type="entry name" value="MFS general substrate transporter"/>
    <property type="match status" value="1"/>
</dbReference>
<dbReference type="AlphaFoldDB" id="A0A2P8DHV3"/>
<sequence>MVDHVQEASRKAPRKAPPAPRLPVVGGGPRDGDGRSRLAERGPYTVRVGTDTRFVRLRRRFAAATAILVTVCLGWYLCYLYLTAYARDFMSIQVLGDINVALLFGIGQFATTLVFAWAFARYAERCIDPLADEIHAESDRSAARNGRVVQP</sequence>
<evidence type="ECO:0000256" key="2">
    <source>
        <dbReference type="SAM" id="Phobius"/>
    </source>
</evidence>
<protein>
    <submittedName>
        <fullName evidence="3">Uncharacterized membrane protein (DUF485 family)</fullName>
    </submittedName>
</protein>
<keyword evidence="2" id="KW-1133">Transmembrane helix</keyword>
<dbReference type="InterPro" id="IPR007436">
    <property type="entry name" value="DUF485"/>
</dbReference>
<accession>A0A2P8DHV3</accession>
<dbReference type="Pfam" id="PF04341">
    <property type="entry name" value="DUF485"/>
    <property type="match status" value="1"/>
</dbReference>
<dbReference type="PANTHER" id="PTHR38441">
    <property type="entry name" value="INTEGRAL MEMBRANE PROTEIN-RELATED"/>
    <property type="match status" value="1"/>
</dbReference>
<dbReference type="Proteomes" id="UP000240542">
    <property type="component" value="Unassembled WGS sequence"/>
</dbReference>
<reference evidence="3 4" key="1">
    <citation type="submission" date="2018-03" db="EMBL/GenBank/DDBJ databases">
        <title>Genomic Encyclopedia of Archaeal and Bacterial Type Strains, Phase II (KMG-II): from individual species to whole genera.</title>
        <authorList>
            <person name="Goeker M."/>
        </authorList>
    </citation>
    <scope>NUCLEOTIDE SEQUENCE [LARGE SCALE GENOMIC DNA]</scope>
    <source>
        <strain evidence="3 4">DSM 45312</strain>
    </source>
</reference>
<dbReference type="EMBL" id="PYGA01000010">
    <property type="protein sequence ID" value="PSK96795.1"/>
    <property type="molecule type" value="Genomic_DNA"/>
</dbReference>
<evidence type="ECO:0000313" key="4">
    <source>
        <dbReference type="Proteomes" id="UP000240542"/>
    </source>
</evidence>
<keyword evidence="2" id="KW-0472">Membrane</keyword>
<dbReference type="InterPro" id="IPR036259">
    <property type="entry name" value="MFS_trans_sf"/>
</dbReference>
<feature type="transmembrane region" description="Helical" evidence="2">
    <location>
        <begin position="61"/>
        <end position="82"/>
    </location>
</feature>
<feature type="region of interest" description="Disordered" evidence="1">
    <location>
        <begin position="1"/>
        <end position="38"/>
    </location>
</feature>
<evidence type="ECO:0000256" key="1">
    <source>
        <dbReference type="SAM" id="MobiDB-lite"/>
    </source>
</evidence>
<feature type="compositionally biased region" description="Basic and acidic residues" evidence="1">
    <location>
        <begin position="1"/>
        <end position="10"/>
    </location>
</feature>
<feature type="transmembrane region" description="Helical" evidence="2">
    <location>
        <begin position="102"/>
        <end position="120"/>
    </location>
</feature>
<gene>
    <name evidence="3" type="ORF">CLV63_11092</name>
</gene>